<dbReference type="EMBL" id="WOWK01000069">
    <property type="protein sequence ID" value="KAF0321619.1"/>
    <property type="molecule type" value="Genomic_DNA"/>
</dbReference>
<keyword evidence="3" id="KW-1185">Reference proteome</keyword>
<feature type="region of interest" description="Disordered" evidence="1">
    <location>
        <begin position="19"/>
        <end position="39"/>
    </location>
</feature>
<protein>
    <submittedName>
        <fullName evidence="2">Uncharacterized protein</fullName>
    </submittedName>
</protein>
<reference evidence="2 3" key="1">
    <citation type="submission" date="2019-12" db="EMBL/GenBank/DDBJ databases">
        <title>A genome sequence resource for the geographically widespread anthracnose pathogen Colletotrichum asianum.</title>
        <authorList>
            <person name="Meng Y."/>
        </authorList>
    </citation>
    <scope>NUCLEOTIDE SEQUENCE [LARGE SCALE GENOMIC DNA]</scope>
    <source>
        <strain evidence="2 3">ICMP 18580</strain>
    </source>
</reference>
<organism evidence="2 3">
    <name type="scientific">Colletotrichum asianum</name>
    <dbReference type="NCBI Taxonomy" id="702518"/>
    <lineage>
        <taxon>Eukaryota</taxon>
        <taxon>Fungi</taxon>
        <taxon>Dikarya</taxon>
        <taxon>Ascomycota</taxon>
        <taxon>Pezizomycotina</taxon>
        <taxon>Sordariomycetes</taxon>
        <taxon>Hypocreomycetidae</taxon>
        <taxon>Glomerellales</taxon>
        <taxon>Glomerellaceae</taxon>
        <taxon>Colletotrichum</taxon>
        <taxon>Colletotrichum gloeosporioides species complex</taxon>
    </lineage>
</organism>
<dbReference type="AlphaFoldDB" id="A0A8H3W6U3"/>
<evidence type="ECO:0000313" key="2">
    <source>
        <dbReference type="EMBL" id="KAF0321619.1"/>
    </source>
</evidence>
<feature type="non-terminal residue" evidence="2">
    <location>
        <position position="1"/>
    </location>
</feature>
<sequence length="73" mass="7954">PSPLPFAFSCAFLLSHRQSRVGKKNKKNQGTAGRSNKIGFCNTRTGSKIAVQAQHTDVSYVGGKRRLSSFTVK</sequence>
<name>A0A8H3W6U3_9PEZI</name>
<dbReference type="Proteomes" id="UP000434172">
    <property type="component" value="Unassembled WGS sequence"/>
</dbReference>
<evidence type="ECO:0000313" key="3">
    <source>
        <dbReference type="Proteomes" id="UP000434172"/>
    </source>
</evidence>
<comment type="caution">
    <text evidence="2">The sequence shown here is derived from an EMBL/GenBank/DDBJ whole genome shotgun (WGS) entry which is preliminary data.</text>
</comment>
<gene>
    <name evidence="2" type="ORF">GQ607_011132</name>
</gene>
<accession>A0A8H3W6U3</accession>
<proteinExistence type="predicted"/>
<evidence type="ECO:0000256" key="1">
    <source>
        <dbReference type="SAM" id="MobiDB-lite"/>
    </source>
</evidence>